<dbReference type="HOGENOM" id="CLU_1575031_0_0_2"/>
<dbReference type="PATRIC" id="fig|1365176.7.peg.938"/>
<gene>
    <name evidence="1" type="ORF">N186_04765</name>
</gene>
<evidence type="ECO:0000313" key="2">
    <source>
        <dbReference type="Proteomes" id="UP000015543"/>
    </source>
</evidence>
<dbReference type="Proteomes" id="UP000015543">
    <property type="component" value="Chromosome"/>
</dbReference>
<reference evidence="1 2" key="1">
    <citation type="journal article" date="2013" name="Genome Announc.">
        <title>Complete Genomic Sequence of 'Thermofilum adornatus' Strain 1910bT, a Hyperthermophilic Anaerobic Organotrophic Crenarchaeon.</title>
        <authorList>
            <person name="Dominova I.N."/>
            <person name="Kublanov I.V."/>
            <person name="Podosokorskaya O.A."/>
            <person name="Derbikova K.S."/>
            <person name="Patrushev M.V."/>
            <person name="Toshchakov S.V."/>
        </authorList>
    </citation>
    <scope>NUCLEOTIDE SEQUENCE [LARGE SCALE GENOMIC DNA]</scope>
    <source>
        <strain evidence="2">1910b</strain>
    </source>
</reference>
<organism evidence="1 2">
    <name type="scientific">Thermofilum adornatum</name>
    <dbReference type="NCBI Taxonomy" id="1365176"/>
    <lineage>
        <taxon>Archaea</taxon>
        <taxon>Thermoproteota</taxon>
        <taxon>Thermoprotei</taxon>
        <taxon>Thermofilales</taxon>
        <taxon>Thermofilaceae</taxon>
        <taxon>Thermofilum</taxon>
    </lineage>
</organism>
<proteinExistence type="predicted"/>
<dbReference type="KEGG" id="thb:N186_04765"/>
<dbReference type="EMBL" id="CP006646">
    <property type="protein sequence ID" value="AGT35301.1"/>
    <property type="molecule type" value="Genomic_DNA"/>
</dbReference>
<keyword evidence="2" id="KW-1185">Reference proteome</keyword>
<evidence type="ECO:0000313" key="1">
    <source>
        <dbReference type="EMBL" id="AGT35301.1"/>
    </source>
</evidence>
<sequence length="169" mass="18669">MILSIASILLVFQVFHVPISQGQAKISTESLYVLLSGIYEGSSYIELPVDVAIHVNSSSIRINGKEVVRYNQTMIEVSKCYGAEVATDTFTIKRLGDTCRIMFTPLLNLSSGELVVVSAVNNGSFRRLYFSTKNMIFKSYIDTLNVGAYTFYLHSPLILKVKIVEVAGG</sequence>
<protein>
    <submittedName>
        <fullName evidence="1">Uncharacterized protein</fullName>
    </submittedName>
</protein>
<dbReference type="AlphaFoldDB" id="S5ZL28"/>
<accession>S5ZL28</accession>
<name>S5ZL28_9CREN</name>